<protein>
    <submittedName>
        <fullName evidence="6">FAD-dependent oxidoreductase</fullName>
    </submittedName>
</protein>
<dbReference type="Gene3D" id="3.50.50.60">
    <property type="entry name" value="FAD/NAD(P)-binding domain"/>
    <property type="match status" value="1"/>
</dbReference>
<dbReference type="SUPFAM" id="SSF51905">
    <property type="entry name" value="FAD/NAD(P)-binding domain"/>
    <property type="match status" value="1"/>
</dbReference>
<evidence type="ECO:0000256" key="4">
    <source>
        <dbReference type="ARBA" id="ARBA00023002"/>
    </source>
</evidence>
<evidence type="ECO:0000313" key="7">
    <source>
        <dbReference type="Proteomes" id="UP001595699"/>
    </source>
</evidence>
<dbReference type="Gene3D" id="3.30.9.10">
    <property type="entry name" value="D-Amino Acid Oxidase, subunit A, domain 2"/>
    <property type="match status" value="1"/>
</dbReference>
<evidence type="ECO:0000259" key="5">
    <source>
        <dbReference type="Pfam" id="PF01266"/>
    </source>
</evidence>
<keyword evidence="7" id="KW-1185">Reference proteome</keyword>
<proteinExistence type="predicted"/>
<dbReference type="InterPro" id="IPR006076">
    <property type="entry name" value="FAD-dep_OxRdtase"/>
</dbReference>
<evidence type="ECO:0000256" key="1">
    <source>
        <dbReference type="ARBA" id="ARBA00001974"/>
    </source>
</evidence>
<comment type="cofactor">
    <cofactor evidence="1">
        <name>FAD</name>
        <dbReference type="ChEBI" id="CHEBI:57692"/>
    </cofactor>
</comment>
<dbReference type="InterPro" id="IPR036188">
    <property type="entry name" value="FAD/NAD-bd_sf"/>
</dbReference>
<reference evidence="7" key="1">
    <citation type="journal article" date="2019" name="Int. J. Syst. Evol. Microbiol.">
        <title>The Global Catalogue of Microorganisms (GCM) 10K type strain sequencing project: providing services to taxonomists for standard genome sequencing and annotation.</title>
        <authorList>
            <consortium name="The Broad Institute Genomics Platform"/>
            <consortium name="The Broad Institute Genome Sequencing Center for Infectious Disease"/>
            <person name="Wu L."/>
            <person name="Ma J."/>
        </authorList>
    </citation>
    <scope>NUCLEOTIDE SEQUENCE [LARGE SCALE GENOMIC DNA]</scope>
    <source>
        <strain evidence="7">CGMCC 4.7241</strain>
    </source>
</reference>
<gene>
    <name evidence="6" type="ORF">ACFOUW_36630</name>
</gene>
<keyword evidence="3" id="KW-0274">FAD</keyword>
<dbReference type="PANTHER" id="PTHR10961">
    <property type="entry name" value="PEROXISOMAL SARCOSINE OXIDASE"/>
    <property type="match status" value="1"/>
</dbReference>
<keyword evidence="2" id="KW-0285">Flavoprotein</keyword>
<evidence type="ECO:0000256" key="2">
    <source>
        <dbReference type="ARBA" id="ARBA00022630"/>
    </source>
</evidence>
<dbReference type="InterPro" id="IPR045170">
    <property type="entry name" value="MTOX"/>
</dbReference>
<evidence type="ECO:0000313" key="6">
    <source>
        <dbReference type="EMBL" id="MFC3766403.1"/>
    </source>
</evidence>
<name>A0ABV7YQN7_9ACTN</name>
<accession>A0ABV7YQN7</accession>
<evidence type="ECO:0000256" key="3">
    <source>
        <dbReference type="ARBA" id="ARBA00022827"/>
    </source>
</evidence>
<feature type="domain" description="FAD dependent oxidoreductase" evidence="5">
    <location>
        <begin position="12"/>
        <end position="359"/>
    </location>
</feature>
<dbReference type="SUPFAM" id="SSF54373">
    <property type="entry name" value="FAD-linked reductases, C-terminal domain"/>
    <property type="match status" value="1"/>
</dbReference>
<sequence length="380" mass="40844">MVSGMGKRADVDAIVVGGGLMGAATAWALAGRGRSVVLMEAHEFGHKGGSSHGSARIFRRAYPDPMYVKLTGKAGELWRELEHQTGEQLLTLTGGLDHGASRGPKALTDVLKASRVQAELLDQTEAQARWPGMVFDGPVMFHPEAGVIDAERAVHAMIKQARADGALVRENAPVHKIELADDLAWVHTREESWTATTVVSAAGAWTTDLLAGLVTLPPLRVTQESVFHFGLADPSVEWPTFIYRDGVAGNVTFYGVPAGRDGGRPGVIKIGEHENGTVTTADTRTGTIDPAARQRVVDYVTKRLPGLEAGPFNEASCLYTWTQSEDWVLDRYGNIVVCSPCSGHGAKFAPLVGQLTADLATGERLETPLAKRFSLRTHLH</sequence>
<dbReference type="Pfam" id="PF01266">
    <property type="entry name" value="DAO"/>
    <property type="match status" value="1"/>
</dbReference>
<dbReference type="EMBL" id="JBHRZH010000052">
    <property type="protein sequence ID" value="MFC3766403.1"/>
    <property type="molecule type" value="Genomic_DNA"/>
</dbReference>
<keyword evidence="4" id="KW-0560">Oxidoreductase</keyword>
<organism evidence="6 7">
    <name type="scientific">Tenggerimyces flavus</name>
    <dbReference type="NCBI Taxonomy" id="1708749"/>
    <lineage>
        <taxon>Bacteria</taxon>
        <taxon>Bacillati</taxon>
        <taxon>Actinomycetota</taxon>
        <taxon>Actinomycetes</taxon>
        <taxon>Propionibacteriales</taxon>
        <taxon>Nocardioidaceae</taxon>
        <taxon>Tenggerimyces</taxon>
    </lineage>
</organism>
<dbReference type="Proteomes" id="UP001595699">
    <property type="component" value="Unassembled WGS sequence"/>
</dbReference>
<comment type="caution">
    <text evidence="6">The sequence shown here is derived from an EMBL/GenBank/DDBJ whole genome shotgun (WGS) entry which is preliminary data.</text>
</comment>
<dbReference type="RefSeq" id="WP_205118012.1">
    <property type="nucleotide sequence ID" value="NZ_JAFBCM010000001.1"/>
</dbReference>
<dbReference type="PANTHER" id="PTHR10961:SF7">
    <property type="entry name" value="FAD DEPENDENT OXIDOREDUCTASE DOMAIN-CONTAINING PROTEIN"/>
    <property type="match status" value="1"/>
</dbReference>